<keyword evidence="3" id="KW-1185">Reference proteome</keyword>
<dbReference type="GO" id="GO:0015225">
    <property type="term" value="F:biotin transmembrane transporter activity"/>
    <property type="evidence" value="ECO:0007669"/>
    <property type="project" value="InterPro"/>
</dbReference>
<dbReference type="PANTHER" id="PTHR34295">
    <property type="entry name" value="BIOTIN TRANSPORTER BIOY"/>
    <property type="match status" value="1"/>
</dbReference>
<feature type="transmembrane region" description="Helical" evidence="1">
    <location>
        <begin position="104"/>
        <end position="124"/>
    </location>
</feature>
<dbReference type="Pfam" id="PF02632">
    <property type="entry name" value="BioY"/>
    <property type="match status" value="1"/>
</dbReference>
<dbReference type="InterPro" id="IPR003784">
    <property type="entry name" value="BioY"/>
</dbReference>
<organism evidence="2 3">
    <name type="scientific">Candidatus Methanoperedens nitratireducens</name>
    <dbReference type="NCBI Taxonomy" id="1392998"/>
    <lineage>
        <taxon>Archaea</taxon>
        <taxon>Methanobacteriati</taxon>
        <taxon>Methanobacteriota</taxon>
        <taxon>Stenosarchaea group</taxon>
        <taxon>Methanomicrobia</taxon>
        <taxon>Methanosarcinales</taxon>
        <taxon>ANME-2 cluster</taxon>
        <taxon>Candidatus Methanoperedentaceae</taxon>
        <taxon>Candidatus Methanoperedens</taxon>
    </lineage>
</organism>
<gene>
    <name evidence="2" type="primary">bioY</name>
    <name evidence="2" type="ORF">MNV_30028</name>
</gene>
<evidence type="ECO:0000313" key="2">
    <source>
        <dbReference type="EMBL" id="SNQ61295.1"/>
    </source>
</evidence>
<feature type="transmembrane region" description="Helical" evidence="1">
    <location>
        <begin position="26"/>
        <end position="49"/>
    </location>
</feature>
<dbReference type="PANTHER" id="PTHR34295:SF1">
    <property type="entry name" value="BIOTIN TRANSPORTER BIOY"/>
    <property type="match status" value="1"/>
</dbReference>
<keyword evidence="1" id="KW-0472">Membrane</keyword>
<keyword evidence="1" id="KW-1133">Transmembrane helix</keyword>
<keyword evidence="1" id="KW-0812">Transmembrane</keyword>
<protein>
    <submittedName>
        <fullName evidence="2">Putative biotin transporter BioY</fullName>
    </submittedName>
</protein>
<dbReference type="Proteomes" id="UP000218615">
    <property type="component" value="Unassembled WGS sequence"/>
</dbReference>
<dbReference type="Gene3D" id="1.10.1760.20">
    <property type="match status" value="1"/>
</dbReference>
<reference evidence="3" key="1">
    <citation type="submission" date="2017-06" db="EMBL/GenBank/DDBJ databases">
        <authorList>
            <person name="Cremers G."/>
        </authorList>
    </citation>
    <scope>NUCLEOTIDE SEQUENCE [LARGE SCALE GENOMIC DNA]</scope>
</reference>
<name>A0A284VPU6_9EURY</name>
<dbReference type="GO" id="GO:0005886">
    <property type="term" value="C:plasma membrane"/>
    <property type="evidence" value="ECO:0007669"/>
    <property type="project" value="InterPro"/>
</dbReference>
<feature type="transmembrane region" description="Helical" evidence="1">
    <location>
        <begin position="61"/>
        <end position="84"/>
    </location>
</feature>
<sequence length="130" mass="13558">MSQSLYAGLGAAGIPWFNGLKGGMDVLSGVTGGYIIGFIAASLIIGWFTDRYVKSRSFTGLFSLMLLGIAVIYLFGVIQLSIVLGVNAQRAFELGALPFIGVDLYKALIVATIAAAITPGTAYGSEIDSN</sequence>
<dbReference type="AlphaFoldDB" id="A0A284VPU6"/>
<evidence type="ECO:0000256" key="1">
    <source>
        <dbReference type="SAM" id="Phobius"/>
    </source>
</evidence>
<accession>A0A284VPU6</accession>
<evidence type="ECO:0000313" key="3">
    <source>
        <dbReference type="Proteomes" id="UP000218615"/>
    </source>
</evidence>
<proteinExistence type="predicted"/>
<dbReference type="EMBL" id="FZMP01000174">
    <property type="protein sequence ID" value="SNQ61295.1"/>
    <property type="molecule type" value="Genomic_DNA"/>
</dbReference>